<dbReference type="InterPro" id="IPR006917">
    <property type="entry name" value="SOUL_heme-bd"/>
</dbReference>
<dbReference type="FunFam" id="3.20.80.10:FF:000002">
    <property type="entry name" value="Heme-binding protein 2"/>
    <property type="match status" value="1"/>
</dbReference>
<feature type="chain" id="PRO_5040437503" evidence="2">
    <location>
        <begin position="22"/>
        <end position="269"/>
    </location>
</feature>
<evidence type="ECO:0000256" key="1">
    <source>
        <dbReference type="ARBA" id="ARBA00009817"/>
    </source>
</evidence>
<proteinExistence type="inferred from homology"/>
<comment type="caution">
    <text evidence="3">The sequence shown here is derived from an EMBL/GenBank/DDBJ whole genome shotgun (WGS) entry which is preliminary data.</text>
</comment>
<dbReference type="SUPFAM" id="SSF55136">
    <property type="entry name" value="Probable bacterial effector-binding domain"/>
    <property type="match status" value="1"/>
</dbReference>
<sequence length="269" mass="30369">MGCLPHFTIFMLSPVLLYTWCADNFLITNQEEQFCRSKQRAMVRGIGQMDSAGEGVGLVFLTLALCTTAMFEQCQGRSVYEEPANCLRLECAPYQVIHSQKDYEIRSYRAATWISTSPIHSNSFKDAAGRGFNILFAYIQGNNDHAASINMTAPVLVDMFPSTGSSHNTTFTVQLYLPQKYQKNPPLSRQVHPVKMPEHRHAAVKRFGGFMNEANIPRQVLALRRSLKGSPWESSMAKTQSKGHVPCSVAGYNSPYEHENRVNEVMFWF</sequence>
<dbReference type="AlphaFoldDB" id="A0A9Q0TL33"/>
<dbReference type="InterPro" id="IPR011256">
    <property type="entry name" value="Reg_factor_effector_dom_sf"/>
</dbReference>
<dbReference type="EMBL" id="JAPFFL010000007">
    <property type="protein sequence ID" value="KAJ6713671.1"/>
    <property type="molecule type" value="Genomic_DNA"/>
</dbReference>
<organism evidence="3 4">
    <name type="scientific">Salix viminalis</name>
    <name type="common">Common osier</name>
    <name type="synonym">Basket willow</name>
    <dbReference type="NCBI Taxonomy" id="40686"/>
    <lineage>
        <taxon>Eukaryota</taxon>
        <taxon>Viridiplantae</taxon>
        <taxon>Streptophyta</taxon>
        <taxon>Embryophyta</taxon>
        <taxon>Tracheophyta</taxon>
        <taxon>Spermatophyta</taxon>
        <taxon>Magnoliopsida</taxon>
        <taxon>eudicotyledons</taxon>
        <taxon>Gunneridae</taxon>
        <taxon>Pentapetalae</taxon>
        <taxon>rosids</taxon>
        <taxon>fabids</taxon>
        <taxon>Malpighiales</taxon>
        <taxon>Salicaceae</taxon>
        <taxon>Saliceae</taxon>
        <taxon>Salix</taxon>
    </lineage>
</organism>
<reference evidence="3" key="1">
    <citation type="submission" date="2022-11" db="EMBL/GenBank/DDBJ databases">
        <authorList>
            <person name="Hyden B.L."/>
            <person name="Feng K."/>
            <person name="Yates T."/>
            <person name="Jawdy S."/>
            <person name="Smart L.B."/>
            <person name="Muchero W."/>
        </authorList>
    </citation>
    <scope>NUCLEOTIDE SEQUENCE</scope>
    <source>
        <tissue evidence="3">Shoot tip</tissue>
    </source>
</reference>
<keyword evidence="2" id="KW-0732">Signal</keyword>
<gene>
    <name evidence="3" type="ORF">OIU85_025311</name>
</gene>
<comment type="similarity">
    <text evidence="1">Belongs to the HEBP family.</text>
</comment>
<dbReference type="PANTHER" id="PTHR11220:SF59">
    <property type="entry name" value="HEME-BINDING PROTEIN 2-LIKE"/>
    <property type="match status" value="1"/>
</dbReference>
<keyword evidence="4" id="KW-1185">Reference proteome</keyword>
<dbReference type="Gene3D" id="3.20.80.10">
    <property type="entry name" value="Regulatory factor, effector binding domain"/>
    <property type="match status" value="1"/>
</dbReference>
<evidence type="ECO:0000313" key="3">
    <source>
        <dbReference type="EMBL" id="KAJ6713671.1"/>
    </source>
</evidence>
<evidence type="ECO:0000256" key="2">
    <source>
        <dbReference type="SAM" id="SignalP"/>
    </source>
</evidence>
<dbReference type="OrthoDB" id="6424451at2759"/>
<evidence type="ECO:0000313" key="4">
    <source>
        <dbReference type="Proteomes" id="UP001151529"/>
    </source>
</evidence>
<dbReference type="PANTHER" id="PTHR11220">
    <property type="entry name" value="HEME-BINDING PROTEIN-RELATED"/>
    <property type="match status" value="1"/>
</dbReference>
<protein>
    <submittedName>
        <fullName evidence="3">HEME-BINDING PROTEIN 2-LIKE</fullName>
    </submittedName>
</protein>
<feature type="signal peptide" evidence="2">
    <location>
        <begin position="1"/>
        <end position="21"/>
    </location>
</feature>
<name>A0A9Q0TL33_SALVM</name>
<dbReference type="Proteomes" id="UP001151529">
    <property type="component" value="Chromosome 1"/>
</dbReference>
<dbReference type="Pfam" id="PF04832">
    <property type="entry name" value="SOUL"/>
    <property type="match status" value="1"/>
</dbReference>
<reference evidence="3" key="2">
    <citation type="journal article" date="2023" name="Int. J. Mol. Sci.">
        <title>De Novo Assembly and Annotation of 11 Diverse Shrub Willow (Salix) Genomes Reveals Novel Gene Organization in Sex-Linked Regions.</title>
        <authorList>
            <person name="Hyden B."/>
            <person name="Feng K."/>
            <person name="Yates T.B."/>
            <person name="Jawdy S."/>
            <person name="Cereghino C."/>
            <person name="Smart L.B."/>
            <person name="Muchero W."/>
        </authorList>
    </citation>
    <scope>NUCLEOTIDE SEQUENCE [LARGE SCALE GENOMIC DNA]</scope>
    <source>
        <tissue evidence="3">Shoot tip</tissue>
    </source>
</reference>
<accession>A0A9Q0TL33</accession>